<dbReference type="Pfam" id="PF12802">
    <property type="entry name" value="MarR_2"/>
    <property type="match status" value="1"/>
</dbReference>
<reference evidence="2" key="1">
    <citation type="submission" date="2018-05" db="EMBL/GenBank/DDBJ databases">
        <authorList>
            <person name="Lanie J.A."/>
            <person name="Ng W.-L."/>
            <person name="Kazmierczak K.M."/>
            <person name="Andrzejewski T.M."/>
            <person name="Davidsen T.M."/>
            <person name="Wayne K.J."/>
            <person name="Tettelin H."/>
            <person name="Glass J.I."/>
            <person name="Rusch D."/>
            <person name="Podicherti R."/>
            <person name="Tsui H.-C.T."/>
            <person name="Winkler M.E."/>
        </authorList>
    </citation>
    <scope>NUCLEOTIDE SEQUENCE</scope>
</reference>
<organism evidence="2">
    <name type="scientific">marine metagenome</name>
    <dbReference type="NCBI Taxonomy" id="408172"/>
    <lineage>
        <taxon>unclassified sequences</taxon>
        <taxon>metagenomes</taxon>
        <taxon>ecological metagenomes</taxon>
    </lineage>
</organism>
<dbReference type="InterPro" id="IPR000835">
    <property type="entry name" value="HTH_MarR-typ"/>
</dbReference>
<proteinExistence type="predicted"/>
<dbReference type="InterPro" id="IPR039422">
    <property type="entry name" value="MarR/SlyA-like"/>
</dbReference>
<dbReference type="EMBL" id="UINC01041075">
    <property type="protein sequence ID" value="SVB41841.1"/>
    <property type="molecule type" value="Genomic_DNA"/>
</dbReference>
<evidence type="ECO:0000313" key="2">
    <source>
        <dbReference type="EMBL" id="SVB41841.1"/>
    </source>
</evidence>
<evidence type="ECO:0000259" key="1">
    <source>
        <dbReference type="PROSITE" id="PS50995"/>
    </source>
</evidence>
<gene>
    <name evidence="2" type="ORF">METZ01_LOCUS194695</name>
</gene>
<dbReference type="PANTHER" id="PTHR33164:SF13">
    <property type="entry name" value="4-HYDROXYPHENYLACETATE CATABOLISM PROTEIN"/>
    <property type="match status" value="1"/>
</dbReference>
<accession>A0A382DVR6</accession>
<dbReference type="PROSITE" id="PS50995">
    <property type="entry name" value="HTH_MARR_2"/>
    <property type="match status" value="1"/>
</dbReference>
<dbReference type="SUPFAM" id="SSF46785">
    <property type="entry name" value="Winged helix' DNA-binding domain"/>
    <property type="match status" value="1"/>
</dbReference>
<dbReference type="AlphaFoldDB" id="A0A382DVR6"/>
<dbReference type="InterPro" id="IPR036388">
    <property type="entry name" value="WH-like_DNA-bd_sf"/>
</dbReference>
<name>A0A382DVR6_9ZZZZ</name>
<protein>
    <recommendedName>
        <fullName evidence="1">HTH marR-type domain-containing protein</fullName>
    </recommendedName>
</protein>
<dbReference type="InterPro" id="IPR036390">
    <property type="entry name" value="WH_DNA-bd_sf"/>
</dbReference>
<dbReference type="Gene3D" id="1.10.10.10">
    <property type="entry name" value="Winged helix-like DNA-binding domain superfamily/Winged helix DNA-binding domain"/>
    <property type="match status" value="1"/>
</dbReference>
<dbReference type="GO" id="GO:0006950">
    <property type="term" value="P:response to stress"/>
    <property type="evidence" value="ECO:0007669"/>
    <property type="project" value="TreeGrafter"/>
</dbReference>
<dbReference type="GO" id="GO:0003700">
    <property type="term" value="F:DNA-binding transcription factor activity"/>
    <property type="evidence" value="ECO:0007669"/>
    <property type="project" value="InterPro"/>
</dbReference>
<sequence>MLRARHAAINQFQPIYKKYDVTEQQWRVLRMVTSSTSLTAGELSQAIFISMPSLSRIMHSLEKRNLIRRRADKDDLRKTIVSATAAGRTMVAEAATWSDTRYRDIAQWFGKKRLEELQILLDDLVQVLDQHQ</sequence>
<feature type="domain" description="HTH marR-type" evidence="1">
    <location>
        <begin position="1"/>
        <end position="126"/>
    </location>
</feature>
<dbReference type="PRINTS" id="PR00598">
    <property type="entry name" value="HTHMARR"/>
</dbReference>
<dbReference type="PANTHER" id="PTHR33164">
    <property type="entry name" value="TRANSCRIPTIONAL REGULATOR, MARR FAMILY"/>
    <property type="match status" value="1"/>
</dbReference>
<dbReference type="SMART" id="SM00347">
    <property type="entry name" value="HTH_MARR"/>
    <property type="match status" value="1"/>
</dbReference>